<dbReference type="InterPro" id="IPR038929">
    <property type="entry name" value="CCDC13"/>
</dbReference>
<feature type="compositionally biased region" description="Basic and acidic residues" evidence="2">
    <location>
        <begin position="30"/>
        <end position="49"/>
    </location>
</feature>
<feature type="coiled-coil region" evidence="1">
    <location>
        <begin position="136"/>
        <end position="225"/>
    </location>
</feature>
<dbReference type="GO" id="GO:0031122">
    <property type="term" value="P:cytoplasmic microtubule organization"/>
    <property type="evidence" value="ECO:0007669"/>
    <property type="project" value="TreeGrafter"/>
</dbReference>
<keyword evidence="4" id="KW-1185">Reference proteome</keyword>
<dbReference type="GO" id="GO:1905515">
    <property type="term" value="P:non-motile cilium assembly"/>
    <property type="evidence" value="ECO:0007669"/>
    <property type="project" value="TreeGrafter"/>
</dbReference>
<feature type="region of interest" description="Disordered" evidence="2">
    <location>
        <begin position="566"/>
        <end position="593"/>
    </location>
</feature>
<feature type="region of interest" description="Disordered" evidence="2">
    <location>
        <begin position="1"/>
        <end position="69"/>
    </location>
</feature>
<accession>A0A8D0F2F4</accession>
<feature type="coiled-coil region" evidence="1">
    <location>
        <begin position="617"/>
        <end position="648"/>
    </location>
</feature>
<keyword evidence="1" id="KW-0175">Coiled coil</keyword>
<feature type="region of interest" description="Disordered" evidence="2">
    <location>
        <begin position="435"/>
        <end position="476"/>
    </location>
</feature>
<reference evidence="3" key="2">
    <citation type="submission" date="2025-09" db="UniProtKB">
        <authorList>
            <consortium name="Ensembl"/>
        </authorList>
    </citation>
    <scope>IDENTIFICATION</scope>
</reference>
<dbReference type="GO" id="GO:0034451">
    <property type="term" value="C:centriolar satellite"/>
    <property type="evidence" value="ECO:0007669"/>
    <property type="project" value="TreeGrafter"/>
</dbReference>
<dbReference type="AlphaFoldDB" id="A0A8D0F2F4"/>
<name>A0A8D0F2F4_STROC</name>
<organism evidence="3 4">
    <name type="scientific">Strix occidentalis caurina</name>
    <name type="common">northern spotted owl</name>
    <dbReference type="NCBI Taxonomy" id="311401"/>
    <lineage>
        <taxon>Eukaryota</taxon>
        <taxon>Metazoa</taxon>
        <taxon>Chordata</taxon>
        <taxon>Craniata</taxon>
        <taxon>Vertebrata</taxon>
        <taxon>Euteleostomi</taxon>
        <taxon>Archelosauria</taxon>
        <taxon>Archosauria</taxon>
        <taxon>Dinosauria</taxon>
        <taxon>Saurischia</taxon>
        <taxon>Theropoda</taxon>
        <taxon>Coelurosauria</taxon>
        <taxon>Aves</taxon>
        <taxon>Neognathae</taxon>
        <taxon>Neoaves</taxon>
        <taxon>Telluraves</taxon>
        <taxon>Strigiformes</taxon>
        <taxon>Strigidae</taxon>
        <taxon>Strix</taxon>
    </lineage>
</organism>
<dbReference type="Proteomes" id="UP000694551">
    <property type="component" value="Unplaced"/>
</dbReference>
<evidence type="ECO:0000313" key="3">
    <source>
        <dbReference type="Ensembl" id="ENSSOCP00000009256.1"/>
    </source>
</evidence>
<feature type="compositionally biased region" description="Basic and acidic residues" evidence="2">
    <location>
        <begin position="1"/>
        <end position="12"/>
    </location>
</feature>
<dbReference type="PANTHER" id="PTHR31935:SF1">
    <property type="entry name" value="COILED-COIL DOMAIN-CONTAINING PROTEIN 13"/>
    <property type="match status" value="1"/>
</dbReference>
<evidence type="ECO:0000313" key="4">
    <source>
        <dbReference type="Proteomes" id="UP000694551"/>
    </source>
</evidence>
<evidence type="ECO:0008006" key="5">
    <source>
        <dbReference type="Google" id="ProtNLM"/>
    </source>
</evidence>
<evidence type="ECO:0000256" key="2">
    <source>
        <dbReference type="SAM" id="MobiDB-lite"/>
    </source>
</evidence>
<dbReference type="Ensembl" id="ENSSOCT00000009497.1">
    <property type="protein sequence ID" value="ENSSOCP00000009256.1"/>
    <property type="gene ID" value="ENSSOCG00000007037.1"/>
</dbReference>
<dbReference type="PANTHER" id="PTHR31935">
    <property type="entry name" value="COILED-COIL DOMAIN-CONTAINING PROTEIN 13"/>
    <property type="match status" value="1"/>
</dbReference>
<reference evidence="3" key="1">
    <citation type="submission" date="2025-08" db="UniProtKB">
        <authorList>
            <consortium name="Ensembl"/>
        </authorList>
    </citation>
    <scope>IDENTIFICATION</scope>
</reference>
<protein>
    <recommendedName>
        <fullName evidence="5">Coiled-coil domain-containing protein 13</fullName>
    </recommendedName>
</protein>
<proteinExistence type="predicted"/>
<sequence>MESDTKVNEHFKSQFKAYQEQQQRRLQNLMERKKEKQNSQKGDNGDAKETFGIPNDLNLFETGQPVNEDDSKRVLEDQLREVRDENCRLYKLVTEKDFEIKQLQKKIQEDRLALSGTSGLAGDVAAMKIVELAKKNREITAETESEKTKVKQLNNKVKELERELQIAVEKIHSLDGSGAESPKVKALQEKLTTANFKVVEYRNQLQSAKQELKMTQKLLANEVGEDVNIQSLMTNSGSWRGRAQQILVLQSKVRELENQLCQNKTRTSLSEADEELLALTDPRKLSAQEKNLLKIRSLEKEKKETLEKLTVQYDALQKSHEEVKKKLDASKARNKILCNEVKILKEQIITLLEKGKHDDELIDALLIQQKQMQEILKHLSQKDEKNKESQEMLGQHLNSEIPKKNCLIEQLRQMVVEREAKVKELEEEIEQLTLQDKSAHQGDSSGAADTPPSQHLEDPGFTLFKPPASGSNQVGKIGSKQTLYTSVAFRLAGIGSPDLKVLQTQITEHKALCQAAEVERDRLLELVTVLQKRVEEGSEKVWKAEKRLQEEQQRCVVLEQQLEKLQMDPGRNTSAQKPPLRSKTGESASHSRLALNWSDRKELSAAQLSELPLESQIEELSARLVTQLDENEALKAALQTTVRKKEEDFKLYQDTVDQVKDIFLQAIQQQKEEKS</sequence>
<evidence type="ECO:0000256" key="1">
    <source>
        <dbReference type="SAM" id="Coils"/>
    </source>
</evidence>
<feature type="compositionally biased region" description="Polar residues" evidence="2">
    <location>
        <begin position="435"/>
        <end position="444"/>
    </location>
</feature>
<feature type="coiled-coil region" evidence="1">
    <location>
        <begin position="299"/>
        <end position="347"/>
    </location>
</feature>